<dbReference type="SUPFAM" id="SSF52540">
    <property type="entry name" value="P-loop containing nucleoside triphosphate hydrolases"/>
    <property type="match status" value="1"/>
</dbReference>
<dbReference type="Gene3D" id="3.40.850.10">
    <property type="entry name" value="Kinesin motor domain"/>
    <property type="match status" value="1"/>
</dbReference>
<dbReference type="InterPro" id="IPR000857">
    <property type="entry name" value="MyTH4_dom"/>
</dbReference>
<evidence type="ECO:0000313" key="19">
    <source>
        <dbReference type="Proteomes" id="UP000287033"/>
    </source>
</evidence>
<dbReference type="Gene3D" id="2.30.29.30">
    <property type="entry name" value="Pleckstrin-homology domain (PH domain)/Phosphotyrosine-binding domain (PTB)"/>
    <property type="match status" value="1"/>
</dbReference>
<evidence type="ECO:0000256" key="12">
    <source>
        <dbReference type="PROSITE-ProRule" id="PRU00782"/>
    </source>
</evidence>
<dbReference type="GO" id="GO:0003779">
    <property type="term" value="F:actin binding"/>
    <property type="evidence" value="ECO:0007669"/>
    <property type="project" value="UniProtKB-KW"/>
</dbReference>
<evidence type="ECO:0008006" key="20">
    <source>
        <dbReference type="Google" id="ProtNLM"/>
    </source>
</evidence>
<evidence type="ECO:0000259" key="14">
    <source>
        <dbReference type="PROSITE" id="PS50002"/>
    </source>
</evidence>
<dbReference type="SMART" id="SM00295">
    <property type="entry name" value="B41"/>
    <property type="match status" value="1"/>
</dbReference>
<feature type="domain" description="FERM" evidence="15">
    <location>
        <begin position="2524"/>
        <end position="2834"/>
    </location>
</feature>
<dbReference type="InterPro" id="IPR001452">
    <property type="entry name" value="SH3_domain"/>
</dbReference>
<dbReference type="InterPro" id="IPR011993">
    <property type="entry name" value="PH-like_dom_sf"/>
</dbReference>
<dbReference type="GO" id="GO:0005524">
    <property type="term" value="F:ATP binding"/>
    <property type="evidence" value="ECO:0007669"/>
    <property type="project" value="UniProtKB-UniRule"/>
</dbReference>
<dbReference type="PANTHER" id="PTHR22692">
    <property type="entry name" value="MYOSIN VII, XV"/>
    <property type="match status" value="1"/>
</dbReference>
<feature type="binding site" evidence="12">
    <location>
        <begin position="817"/>
        <end position="824"/>
    </location>
    <ligand>
        <name>ATP</name>
        <dbReference type="ChEBI" id="CHEBI:30616"/>
    </ligand>
</feature>
<dbReference type="PROSITE" id="PS50002">
    <property type="entry name" value="SH3"/>
    <property type="match status" value="1"/>
</dbReference>
<dbReference type="OMA" id="KRDRVMH"/>
<keyword evidence="5" id="KW-0677">Repeat</keyword>
<dbReference type="InterPro" id="IPR027417">
    <property type="entry name" value="P-loop_NTPase"/>
</dbReference>
<dbReference type="InterPro" id="IPR036961">
    <property type="entry name" value="Kinesin_motor_dom_sf"/>
</dbReference>
<dbReference type="Gene3D" id="1.10.10.820">
    <property type="match status" value="1"/>
</dbReference>
<dbReference type="Gene3D" id="3.10.20.90">
    <property type="entry name" value="Phosphatidylinositol 3-kinase Catalytic Subunit, Chain A, domain 1"/>
    <property type="match status" value="1"/>
</dbReference>
<feature type="domain" description="MyTH4" evidence="16">
    <location>
        <begin position="1457"/>
        <end position="1621"/>
    </location>
</feature>
<dbReference type="EMBL" id="BEZZ01000158">
    <property type="protein sequence ID" value="GCC27257.1"/>
    <property type="molecule type" value="Genomic_DNA"/>
</dbReference>
<dbReference type="InterPro" id="IPR001609">
    <property type="entry name" value="Myosin_head_motor_dom-like"/>
</dbReference>
<dbReference type="SUPFAM" id="SSF47031">
    <property type="entry name" value="Second domain of FERM"/>
    <property type="match status" value="1"/>
</dbReference>
<feature type="domain" description="Myosin motor" evidence="17">
    <location>
        <begin position="724"/>
        <end position="1309"/>
    </location>
</feature>
<dbReference type="InterPro" id="IPR019748">
    <property type="entry name" value="FERM_central"/>
</dbReference>
<dbReference type="PROSITE" id="PS50096">
    <property type="entry name" value="IQ"/>
    <property type="match status" value="2"/>
</dbReference>
<evidence type="ECO:0000256" key="10">
    <source>
        <dbReference type="ARBA" id="ARBA00023203"/>
    </source>
</evidence>
<evidence type="ECO:0000256" key="13">
    <source>
        <dbReference type="SAM" id="MobiDB-lite"/>
    </source>
</evidence>
<dbReference type="PROSITE" id="PS51456">
    <property type="entry name" value="MYOSIN_MOTOR"/>
    <property type="match status" value="1"/>
</dbReference>
<dbReference type="PRINTS" id="PR00193">
    <property type="entry name" value="MYOSINHEAVY"/>
</dbReference>
<feature type="region of interest" description="Actin-binding" evidence="12">
    <location>
        <begin position="1188"/>
        <end position="1210"/>
    </location>
</feature>
<name>A0A401SA24_CHIPU</name>
<feature type="compositionally biased region" description="Basic and acidic residues" evidence="13">
    <location>
        <begin position="133"/>
        <end position="145"/>
    </location>
</feature>
<dbReference type="Pfam" id="PF00063">
    <property type="entry name" value="Myosin_head"/>
    <property type="match status" value="3"/>
</dbReference>
<dbReference type="Gene3D" id="1.20.5.190">
    <property type="match status" value="1"/>
</dbReference>
<dbReference type="SMART" id="SM00139">
    <property type="entry name" value="MyTH4"/>
    <property type="match status" value="2"/>
</dbReference>
<keyword evidence="7 12" id="KW-0067">ATP-binding</keyword>
<feature type="region of interest" description="Disordered" evidence="13">
    <location>
        <begin position="1850"/>
        <end position="1885"/>
    </location>
</feature>
<keyword evidence="8 12" id="KW-0518">Myosin</keyword>
<evidence type="ECO:0000256" key="11">
    <source>
        <dbReference type="PROSITE-ProRule" id="PRU00192"/>
    </source>
</evidence>
<evidence type="ECO:0000256" key="5">
    <source>
        <dbReference type="ARBA" id="ARBA00022737"/>
    </source>
</evidence>
<dbReference type="Gene3D" id="1.20.58.530">
    <property type="match status" value="1"/>
</dbReference>
<dbReference type="InterPro" id="IPR000048">
    <property type="entry name" value="IQ_motif_EF-hand-BS"/>
</dbReference>
<gene>
    <name evidence="18" type="ORF">chiPu_0005681</name>
</gene>
<evidence type="ECO:0000259" key="16">
    <source>
        <dbReference type="PROSITE" id="PS51016"/>
    </source>
</evidence>
<dbReference type="OrthoDB" id="8182952at2759"/>
<evidence type="ECO:0000256" key="8">
    <source>
        <dbReference type="ARBA" id="ARBA00023123"/>
    </source>
</evidence>
<dbReference type="Pfam" id="PF26570">
    <property type="entry name" value="MYO15"/>
    <property type="match status" value="1"/>
</dbReference>
<dbReference type="Proteomes" id="UP000287033">
    <property type="component" value="Unassembled WGS sequence"/>
</dbReference>
<dbReference type="Pfam" id="PF00784">
    <property type="entry name" value="MyTH4"/>
    <property type="match status" value="1"/>
</dbReference>
<keyword evidence="9 12" id="KW-0505">Motor protein</keyword>
<evidence type="ECO:0000259" key="17">
    <source>
        <dbReference type="PROSITE" id="PS51456"/>
    </source>
</evidence>
<dbReference type="Gene3D" id="1.20.120.720">
    <property type="entry name" value="Myosin VI head, motor domain, U50 subdomain"/>
    <property type="match status" value="1"/>
</dbReference>
<feature type="compositionally biased region" description="Acidic residues" evidence="13">
    <location>
        <begin position="91"/>
        <end position="110"/>
    </location>
</feature>
<dbReference type="InterPro" id="IPR000299">
    <property type="entry name" value="FERM_domain"/>
</dbReference>
<comment type="subcellular location">
    <subcellularLocation>
        <location evidence="1">Cytoplasm</location>
    </subcellularLocation>
</comment>
<keyword evidence="6 12" id="KW-0547">Nucleotide-binding</keyword>
<dbReference type="PANTHER" id="PTHR22692:SF21">
    <property type="entry name" value="MYOSIN XVA"/>
    <property type="match status" value="1"/>
</dbReference>
<evidence type="ECO:0000256" key="6">
    <source>
        <dbReference type="ARBA" id="ARBA00022741"/>
    </source>
</evidence>
<comment type="caution">
    <text evidence="18">The sequence shown here is derived from an EMBL/GenBank/DDBJ whole genome shotgun (WGS) entry which is preliminary data.</text>
</comment>
<dbReference type="CDD" id="cd13201">
    <property type="entry name" value="FERM_C_MyoXV"/>
    <property type="match status" value="1"/>
</dbReference>
<dbReference type="InterPro" id="IPR038185">
    <property type="entry name" value="MyTH4_dom_sf"/>
</dbReference>
<feature type="compositionally biased region" description="Acidic residues" evidence="13">
    <location>
        <begin position="146"/>
        <end position="171"/>
    </location>
</feature>
<reference evidence="18 19" key="1">
    <citation type="journal article" date="2018" name="Nat. Ecol. Evol.">
        <title>Shark genomes provide insights into elasmobranch evolution and the origin of vertebrates.</title>
        <authorList>
            <person name="Hara Y"/>
            <person name="Yamaguchi K"/>
            <person name="Onimaru K"/>
            <person name="Kadota M"/>
            <person name="Koyanagi M"/>
            <person name="Keeley SD"/>
            <person name="Tatsumi K"/>
            <person name="Tanaka K"/>
            <person name="Motone F"/>
            <person name="Kageyama Y"/>
            <person name="Nozu R"/>
            <person name="Adachi N"/>
            <person name="Nishimura O"/>
            <person name="Nakagawa R"/>
            <person name="Tanegashima C"/>
            <person name="Kiyatake I"/>
            <person name="Matsumoto R"/>
            <person name="Murakumo K"/>
            <person name="Nishida K"/>
            <person name="Terakita A"/>
            <person name="Kuratani S"/>
            <person name="Sato K"/>
            <person name="Hyodo S Kuraku.S."/>
        </authorList>
    </citation>
    <scope>NUCLEOTIDE SEQUENCE [LARGE SCALE GENOMIC DNA]</scope>
</reference>
<dbReference type="GO" id="GO:0016459">
    <property type="term" value="C:myosin complex"/>
    <property type="evidence" value="ECO:0007669"/>
    <property type="project" value="UniProtKB-KW"/>
</dbReference>
<dbReference type="InterPro" id="IPR059004">
    <property type="entry name" value="MYO15"/>
</dbReference>
<dbReference type="InterPro" id="IPR041795">
    <property type="entry name" value="MyoXV_FERM_C"/>
</dbReference>
<dbReference type="FunFam" id="1.10.10.820:FF:000001">
    <property type="entry name" value="Myosin heavy chain"/>
    <property type="match status" value="1"/>
</dbReference>
<dbReference type="SMART" id="SM00326">
    <property type="entry name" value="SH3"/>
    <property type="match status" value="1"/>
</dbReference>
<protein>
    <recommendedName>
        <fullName evidence="20">Myosin motor domain-containing protein</fullName>
    </recommendedName>
</protein>
<keyword evidence="19" id="KW-1185">Reference proteome</keyword>
<feature type="region of interest" description="Disordered" evidence="13">
    <location>
        <begin position="1"/>
        <end position="198"/>
    </location>
</feature>
<feature type="compositionally biased region" description="Basic and acidic residues" evidence="13">
    <location>
        <begin position="1"/>
        <end position="63"/>
    </location>
</feature>
<evidence type="ECO:0000256" key="9">
    <source>
        <dbReference type="ARBA" id="ARBA00023175"/>
    </source>
</evidence>
<evidence type="ECO:0000256" key="4">
    <source>
        <dbReference type="ARBA" id="ARBA00022490"/>
    </source>
</evidence>
<evidence type="ECO:0000256" key="2">
    <source>
        <dbReference type="ARBA" id="ARBA00008314"/>
    </source>
</evidence>
<feature type="region of interest" description="Disordered" evidence="13">
    <location>
        <begin position="1745"/>
        <end position="1773"/>
    </location>
</feature>
<keyword evidence="4" id="KW-0963">Cytoplasm</keyword>
<keyword evidence="3 11" id="KW-0728">SH3 domain</keyword>
<organism evidence="18 19">
    <name type="scientific">Chiloscyllium punctatum</name>
    <name type="common">Brownbanded bambooshark</name>
    <name type="synonym">Hemiscyllium punctatum</name>
    <dbReference type="NCBI Taxonomy" id="137246"/>
    <lineage>
        <taxon>Eukaryota</taxon>
        <taxon>Metazoa</taxon>
        <taxon>Chordata</taxon>
        <taxon>Craniata</taxon>
        <taxon>Vertebrata</taxon>
        <taxon>Chondrichthyes</taxon>
        <taxon>Elasmobranchii</taxon>
        <taxon>Galeomorphii</taxon>
        <taxon>Galeoidea</taxon>
        <taxon>Orectolobiformes</taxon>
        <taxon>Hemiscylliidae</taxon>
        <taxon>Chiloscyllium</taxon>
    </lineage>
</organism>
<dbReference type="SMART" id="SM00242">
    <property type="entry name" value="MYSc"/>
    <property type="match status" value="1"/>
</dbReference>
<dbReference type="Pfam" id="PF00373">
    <property type="entry name" value="FERM_M"/>
    <property type="match status" value="1"/>
</dbReference>
<feature type="domain" description="MyTH4" evidence="16">
    <location>
        <begin position="2365"/>
        <end position="2519"/>
    </location>
</feature>
<dbReference type="PROSITE" id="PS50057">
    <property type="entry name" value="FERM_3"/>
    <property type="match status" value="1"/>
</dbReference>
<comment type="similarity">
    <text evidence="2 12">Belongs to the TRAFAC class myosin-kinesin ATPase superfamily. Myosin family.</text>
</comment>
<dbReference type="GO" id="GO:0003774">
    <property type="term" value="F:cytoskeletal motor activity"/>
    <property type="evidence" value="ECO:0007669"/>
    <property type="project" value="UniProtKB-UniRule"/>
</dbReference>
<dbReference type="GO" id="GO:0005737">
    <property type="term" value="C:cytoplasm"/>
    <property type="evidence" value="ECO:0007669"/>
    <property type="project" value="UniProtKB-SubCell"/>
</dbReference>
<dbReference type="STRING" id="137246.A0A401SA24"/>
<dbReference type="Gene3D" id="1.25.40.530">
    <property type="entry name" value="MyTH4 domain"/>
    <property type="match status" value="2"/>
</dbReference>
<dbReference type="CDD" id="cd14473">
    <property type="entry name" value="FERM_B-lobe"/>
    <property type="match status" value="1"/>
</dbReference>
<dbReference type="PROSITE" id="PS51016">
    <property type="entry name" value="MYTH4"/>
    <property type="match status" value="2"/>
</dbReference>
<dbReference type="InterPro" id="IPR036028">
    <property type="entry name" value="SH3-like_dom_sf"/>
</dbReference>
<evidence type="ECO:0000256" key="1">
    <source>
        <dbReference type="ARBA" id="ARBA00004496"/>
    </source>
</evidence>
<dbReference type="InterPro" id="IPR019749">
    <property type="entry name" value="Band_41_domain"/>
</dbReference>
<accession>A0A401SA24</accession>
<dbReference type="Pfam" id="PF07653">
    <property type="entry name" value="SH3_2"/>
    <property type="match status" value="1"/>
</dbReference>
<dbReference type="SUPFAM" id="SSF50044">
    <property type="entry name" value="SH3-domain"/>
    <property type="match status" value="1"/>
</dbReference>
<feature type="region of interest" description="Disordered" evidence="13">
    <location>
        <begin position="214"/>
        <end position="233"/>
    </location>
</feature>
<dbReference type="Gene3D" id="6.20.240.20">
    <property type="match status" value="1"/>
</dbReference>
<dbReference type="InterPro" id="IPR035963">
    <property type="entry name" value="FERM_2"/>
</dbReference>
<dbReference type="Gene3D" id="2.30.30.40">
    <property type="entry name" value="SH3 Domains"/>
    <property type="match status" value="1"/>
</dbReference>
<evidence type="ECO:0000256" key="3">
    <source>
        <dbReference type="ARBA" id="ARBA00022443"/>
    </source>
</evidence>
<dbReference type="Pfam" id="PF00612">
    <property type="entry name" value="IQ"/>
    <property type="match status" value="2"/>
</dbReference>
<evidence type="ECO:0000259" key="15">
    <source>
        <dbReference type="PROSITE" id="PS50057"/>
    </source>
</evidence>
<sequence length="2845" mass="322315">MPGKKGDLKSRAKQGGKGEKEVPEKSKNAERKDPSKGKSGEKPDPKKGKDNKKEGKGKEDLKKGKGAKKIKKAITSDESEDASEVDKRADEIEDSEELSEINEEATEVDSDVPAKKGKKIPALKGASKAVGGTKHDGQKGKKAQSETEETEDNENEDEEEESEEEDEEEDEKPGKQMKLKGASKAVTGFGKKKKQATKDFHLKGTSKVVMGLAADGKAKRKKKKEDAKAHLKGASKAVGLKAFQGKTEMASQKKSLKRMKNASRLFMGFGKPILKPKSSHKRNLKSTSKMFMRFGNSKFPAAKGKKKPAGVLKNTSKLMLGFKSSIKKKESVTAPGGPRKASFLLIRLGNKAETTEKETGKKGLGKLFGKAKFGFHTKKKNTDSKFRPSAQLLGRMATASNWLTRKFLSRKAKYGIQTRHSVKGVGSTAWFSKIGAQKLPFPSGDEMLQHRANMMRNFREPHAWSPEQYGYSQEYDSRGRVYQRMSPHHSWNQGQFPSTGSFQQYDYHDDETEYYDTLTDQYNSYYGDDEEEYYDTYTGYDVPEEYYEDEMAYYNYHNIPSEEQYDDYEDEPEYYDVPCRYSATDQYGYEDNEMDYCDSPNSYVPYEPYEDYENEMDYDIPTQYTSSDQYMYYGEGMDYYKSPYADAGEFGPYSEDPYSSQHPGYGFNYSEYEGSPYLESSYSRIGYPMSDIEEQEEMESEPDFQAYSPPWMNQQDTQMSHHLPSPSFSLPRQDLHDAAVLYNLKKRFEQHIIYTYIGTILLSVNPYKMYNIYGTDAVLKYKGKSFAENPPHLFAVANVAYSKMVDAKHNQCIIISGESGSGKTEATKLVLCYLASVHHTKKDSATQQAKNERNYHIFYEMLAGLSSQQKQKFYLQEAETYYYLNQGGNCEISGKDDGEDFHRLLSSMEVLSFSPDEQNSIFRILSSVLHLGNVYFEKYETDSQETASVVSAREIRVVAELLQISPEGLQKSITYKVTETMREKIFTPLTVESAVDARDAVAKILYSLLFSWLTDRINKLVSPKTESLSIAILDIYGFEEEYIREQIDWKEITFSDNQTCLDLISQRPHGILRILDDQSTFPQATDHTFLQKCHYHHGNNPMYSKPKMPLPEFSIKHYAGKVTYQVYKFIEKNHDQVRQDVMELFINSKIKILTSLFGQTRKVMSTGNNTINRRYQAPTIAAKFQQSLMELAEKMESCNPFFVRCIKPNNKKESELFEVDVVSLQLRYSGVLETIRIRKEGYPVRITFDNFIKRYKILLGLTNQIKADGENCITILKQIVPVSKGTYSIGLTKLFLKENLYQALESKRDGLLLIASLTLQRYARGFFARKRYIKLRRTAIQLQALARGYLARKKFQKFKESLTKVRSVVLMFTNRRRFLREQMMREVVNVTHLDIPAELASLLQAVAADKENQNECIIQSETPKVQSQEQLVMALDINNYPFSNFVRTHFKKHLFGMLTTPLDEALTQSEEDLKEEAVMIFKLVMRFMGDPQLNGAQEILFGDYIAQIGLANPNLRDEILAQLANQHKLMQAMQKARYGADGARSYPPCLLEWAGNKRKGNIALNVSCFDGVSFLCPVNSWMTGEELGQDILRHRGVTEGWQGWSVARKSKGEWAELGGHDYAMDLVSDLELMTDFPRQKSYFIISSEEKSRNQKNKNVVFGHGFDSDDDIPSPPVTQAPTFMPNSAGHISGSTGQDSNALNENRSQKGLDRYLDSLFDPVLSHENGDLERSSIVSARMKGGGKVGAGNGFETQQNSERPTDIPGAHQGYDPSQLNAQQQDFINQQAYLLAQQMTLQAMTLQNQMTSASPPLTSLNRDPNVAMKATNSTQTAPATAPKPKVAFPRQTNAANKDPTQLLTPHDAAKGKPPVNRPSAAETPKPKVTIQDPVRHTTLNSEHFPEPTHNIKDIIRQYEQPSTQKKTGLIRKEGGKIFAKKMDPHEEAMFILQRQIIPHVSQKPAPALSRDKNSKEAVAMVKPVSGVTQKSSTRPVPAVSARHPVFSGASISRELTGEDERIQTQLHGQPSEGYYTYSKMPCDLCIRKEIVSDTFSETCVRLNKEEQMKMKSLLDENKIQSSTLVKDEAVKRKIVMAAKEAWDVYFCRLFPASGSVGTGVQILGVSHKGICLLKLVRASSTAAENLRVLRSYSYSDILFVTIPSENMLDFNLTNEKLILFSSKAPHIKSMIDYFITELKKDSNYVIAVKSHITNNSSYLRFHKGDIIRLQPMDGLEEGWKFGAFHGRSGLFPLEYVQPVAAPDFIHLSTDKKEEPIDKKGKVAASASATVAAAVGSTAAAEELDRKSEASPPFSELIESIPEYVLQDNQYIMTEFAKKYFRQPHKLKSEVTKEKSKKGRDPKDSAELVKYTKTPIQESLIEFSDENLNKIAAEIFIAVMKFMGDHPLKGQTEQDTVYSILKLCGEHEVMKDETYCQIIKQITDNTSSKTDSAPRGWRLLYILTAYYKCSEVFKPYLFKLLESVCRIPGASFQGIAKACDHNLKKTFQFGGRTQFPDGMELKAMVAGRSSKRQMFLLPGNMERHLKIKTCTVAIDVIEEFCNEMGLQNLEAADEYSIFVITNKGQNVHPLKKKDYILDVITEMEQVDQNFIFCFRRVLWFQPLKFENELCVTVHYNQVVPDYLKGLFHVLNQDLMSESQLQQVSKLAALQQRAKDSLYLPTIREVQDCIPPQIYQHQWPQSWLNMVTENIQYVQALSSHQAKAQFLGLVSAFPMFGSSFFYIQSSSNSAITAPCILAVNQNGLNFLNNETHELMVNFQLKEVQSTLTQQSGPSNSYPYAEIKLGDLTSQRITQLQLDQALEMCRVTAMHVESMLLAREKRLTLPPSEITLL</sequence>
<evidence type="ECO:0000256" key="7">
    <source>
        <dbReference type="ARBA" id="ARBA00022840"/>
    </source>
</evidence>
<proteinExistence type="inferred from homology"/>
<feature type="domain" description="SH3" evidence="14">
    <location>
        <begin position="2195"/>
        <end position="2256"/>
    </location>
</feature>
<dbReference type="InterPro" id="IPR051567">
    <property type="entry name" value="Unconventional_Myosin_ATPase"/>
</dbReference>
<dbReference type="SMART" id="SM00015">
    <property type="entry name" value="IQ"/>
    <property type="match status" value="2"/>
</dbReference>
<keyword evidence="10 12" id="KW-0009">Actin-binding</keyword>
<evidence type="ECO:0000313" key="18">
    <source>
        <dbReference type="EMBL" id="GCC27257.1"/>
    </source>
</evidence>